<dbReference type="Gene3D" id="1.25.10.10">
    <property type="entry name" value="Leucine-rich Repeat Variant"/>
    <property type="match status" value="2"/>
</dbReference>
<evidence type="ECO:0000256" key="3">
    <source>
        <dbReference type="SAM" id="MobiDB-lite"/>
    </source>
</evidence>
<evidence type="ECO:0000256" key="2">
    <source>
        <dbReference type="PROSITE-ProRule" id="PRU00259"/>
    </source>
</evidence>
<comment type="caution">
    <text evidence="5">The sequence shown here is derived from an EMBL/GenBank/DDBJ whole genome shotgun (WGS) entry which is preliminary data.</text>
</comment>
<evidence type="ECO:0000313" key="6">
    <source>
        <dbReference type="Proteomes" id="UP000734854"/>
    </source>
</evidence>
<reference evidence="5 6" key="1">
    <citation type="submission" date="2020-08" db="EMBL/GenBank/DDBJ databases">
        <title>Plant Genome Project.</title>
        <authorList>
            <person name="Zhang R.-G."/>
        </authorList>
    </citation>
    <scope>NUCLEOTIDE SEQUENCE [LARGE SCALE GENOMIC DNA]</scope>
    <source>
        <tissue evidence="5">Rhizome</tissue>
    </source>
</reference>
<organism evidence="5 6">
    <name type="scientific">Zingiber officinale</name>
    <name type="common">Ginger</name>
    <name type="synonym">Amomum zingiber</name>
    <dbReference type="NCBI Taxonomy" id="94328"/>
    <lineage>
        <taxon>Eukaryota</taxon>
        <taxon>Viridiplantae</taxon>
        <taxon>Streptophyta</taxon>
        <taxon>Embryophyta</taxon>
        <taxon>Tracheophyta</taxon>
        <taxon>Spermatophyta</taxon>
        <taxon>Magnoliopsida</taxon>
        <taxon>Liliopsida</taxon>
        <taxon>Zingiberales</taxon>
        <taxon>Zingiberaceae</taxon>
        <taxon>Zingiber</taxon>
    </lineage>
</organism>
<dbReference type="InterPro" id="IPR011989">
    <property type="entry name" value="ARM-like"/>
</dbReference>
<proteinExistence type="predicted"/>
<feature type="region of interest" description="Disordered" evidence="3">
    <location>
        <begin position="277"/>
        <end position="299"/>
    </location>
</feature>
<dbReference type="Pfam" id="PF25598">
    <property type="entry name" value="ARM_PUB"/>
    <property type="match status" value="1"/>
</dbReference>
<dbReference type="EMBL" id="JACMSC010000017">
    <property type="protein sequence ID" value="KAG6479809.1"/>
    <property type="molecule type" value="Genomic_DNA"/>
</dbReference>
<dbReference type="PANTHER" id="PTHR23315:SF129">
    <property type="entry name" value="ARM REPEAT SUPERFAMILY PROTEIN"/>
    <property type="match status" value="1"/>
</dbReference>
<dbReference type="SMART" id="SM00185">
    <property type="entry name" value="ARM"/>
    <property type="match status" value="4"/>
</dbReference>
<feature type="repeat" description="ARM" evidence="2">
    <location>
        <begin position="177"/>
        <end position="219"/>
    </location>
</feature>
<feature type="domain" description="U-box" evidence="4">
    <location>
        <begin position="112"/>
        <end position="279"/>
    </location>
</feature>
<evidence type="ECO:0000256" key="1">
    <source>
        <dbReference type="ARBA" id="ARBA00022786"/>
    </source>
</evidence>
<gene>
    <name evidence="5" type="ORF">ZIOFF_063283</name>
</gene>
<dbReference type="PROSITE" id="PS50176">
    <property type="entry name" value="ARM_REPEAT"/>
    <property type="match status" value="2"/>
</dbReference>
<name>A0A8J5FAZ6_ZINOF</name>
<sequence length="299" mass="31445">MLRRTRVCLVVFVVGGHRERFGQEQGSVVGACVEALGASSPELKRAATTGIRLLAKHRSNFRALIRASGSIPALVPLLKSIAPAMQESAMTALLNLSLEEENKKPITTAGAKQNAACALLSLSMIEENRGTIGACGAIPPLVSLLVSDSSRGKNDSLTTLYKLCSVWQNKERAISAGAVPPLVGLVGERSDGTAEKALVVLGSLAAVPEDKDAVAEAGGIPVLVEAMEIGPTAGREFVVHVLLQLAAESPHIQRFLLGEGAIPPLVELSQVGSSRAKRKAAISNGNSKKSIPSRFQWRH</sequence>
<keyword evidence="6" id="KW-1185">Reference proteome</keyword>
<protein>
    <recommendedName>
        <fullName evidence="4">U-box domain-containing protein</fullName>
    </recommendedName>
</protein>
<dbReference type="InterPro" id="IPR016024">
    <property type="entry name" value="ARM-type_fold"/>
</dbReference>
<dbReference type="AlphaFoldDB" id="A0A8J5FAZ6"/>
<feature type="repeat" description="ARM" evidence="2">
    <location>
        <begin position="69"/>
        <end position="111"/>
    </location>
</feature>
<accession>A0A8J5FAZ6</accession>
<keyword evidence="1" id="KW-0833">Ubl conjugation pathway</keyword>
<evidence type="ECO:0000313" key="5">
    <source>
        <dbReference type="EMBL" id="KAG6479809.1"/>
    </source>
</evidence>
<dbReference type="PANTHER" id="PTHR23315">
    <property type="entry name" value="U BOX DOMAIN-CONTAINING"/>
    <property type="match status" value="1"/>
</dbReference>
<dbReference type="SUPFAM" id="SSF48371">
    <property type="entry name" value="ARM repeat"/>
    <property type="match status" value="1"/>
</dbReference>
<dbReference type="Proteomes" id="UP000734854">
    <property type="component" value="Unassembled WGS sequence"/>
</dbReference>
<dbReference type="InterPro" id="IPR000225">
    <property type="entry name" value="Armadillo"/>
</dbReference>
<dbReference type="InterPro" id="IPR058678">
    <property type="entry name" value="ARM_PUB"/>
</dbReference>
<evidence type="ECO:0000259" key="4">
    <source>
        <dbReference type="Pfam" id="PF25598"/>
    </source>
</evidence>